<evidence type="ECO:0000256" key="1">
    <source>
        <dbReference type="ARBA" id="ARBA00004141"/>
    </source>
</evidence>
<feature type="domain" description="Peptidase S1" evidence="16">
    <location>
        <begin position="794"/>
        <end position="908"/>
    </location>
</feature>
<evidence type="ECO:0000313" key="17">
    <source>
        <dbReference type="EMBL" id="CAD7395686.1"/>
    </source>
</evidence>
<dbReference type="PANTHER" id="PTHR11351:SF92">
    <property type="entry name" value="ACYL-COA DESATURASE 2-LIKE PROTEIN"/>
    <property type="match status" value="1"/>
</dbReference>
<keyword evidence="12 13" id="KW-0275">Fatty acid biosynthesis</keyword>
<keyword evidence="7 13" id="KW-0560">Oxidoreductase</keyword>
<protein>
    <recommendedName>
        <fullName evidence="16">Peptidase S1 domain-containing protein</fullName>
    </recommendedName>
</protein>
<dbReference type="PRINTS" id="PR00075">
    <property type="entry name" value="FACDDSATRASE"/>
</dbReference>
<evidence type="ECO:0000256" key="3">
    <source>
        <dbReference type="ARBA" id="ARBA00022516"/>
    </source>
</evidence>
<dbReference type="InterPro" id="IPR009003">
    <property type="entry name" value="Peptidase_S1_PA"/>
</dbReference>
<sequence length="942" mass="107978">MVNIIFASLRTTPDIISEETAGVVSALNLCQDVDGVDSSGATLYTLINDFLPWIAHHTRDAFEVLILGPVGMWRLEKYLSAGFHTQLVWKNIIGFTFLHLAAVYGLFLMLTASCIWTLVWAFSVGFLSGLGVTIGAHRLYSHRCFKATWGIRLLVIALHTVAGQNCLYIWVRDHRQHHKYSDTNADPHNAKRGFFFSHIGWLMMRKHPDVIEKGKYVDLTDLEADPIVMFQKKYYTPLYIVFALLLPVTIPCLLWGESVWGSVWTCFFTRSVLMLNITWLVNSAAHFYGTRPYNRSIQAVESPAVSFLCLGEGWHNYHHMFPWDYRAAEFGRGYDTSTRLIDFMARMGWVYDLRCTPATTNCLYIWVRDHRQHHKYSDTNADPHNAKRGFFFSHIGWLMMRKHPDVIAKGNTIDLSDLESDFLVMLQKRWYNFFYVILAMMLPIGPPMAFGESLSNSIFVCFFFRYIFQLNLTWLVNSAAHLYGTKPYHKKIMPRENVYVALMSLGEGWHNYHHCFPFDYRASEYGSFTKNISAVVIKALARTGLAYDLKSASDKMIRRRVDEFGDGSHPLWGFGDKDMDPEMLKELEDAGKVGQRASFTESKNGSAPYKTAEGLDPPKKTFQGVLDSKKDSKEHNLLENLLNRFSDYVDSSEIDKSRFKDLNVEHSINKSKEVSFEESRFDNDGISDEEFEETFETINLDKDFSTERKSKRIFIKLIFLIHPNIQIGFLLHLNNILEKNNNFFKKFKLTNNGVFYSHFSHLRKIVKTTLIIVRANWMNSIENICGVPNKWMRVIGGKPIMMSEYPWLAALFRRRKLICGGTLLTDRHVLTAAHCVERPSNELTVELSAHELGMTGPTLTKARRVSAVLRHPGFRPGGNFNHDLTLLRLSTPVAFNSGVRPACLPPMGNCHYKVLGVARYPPGSRRVVGTPRLKTIGYRKVV</sequence>
<feature type="transmembrane region" description="Helical" evidence="15">
    <location>
        <begin position="114"/>
        <end position="137"/>
    </location>
</feature>
<evidence type="ECO:0000256" key="6">
    <source>
        <dbReference type="ARBA" id="ARBA00022989"/>
    </source>
</evidence>
<dbReference type="GO" id="GO:0004252">
    <property type="term" value="F:serine-type endopeptidase activity"/>
    <property type="evidence" value="ECO:0007669"/>
    <property type="project" value="InterPro"/>
</dbReference>
<feature type="region of interest" description="Disordered" evidence="14">
    <location>
        <begin position="595"/>
        <end position="614"/>
    </location>
</feature>
<dbReference type="GO" id="GO:0006508">
    <property type="term" value="P:proteolysis"/>
    <property type="evidence" value="ECO:0007669"/>
    <property type="project" value="InterPro"/>
</dbReference>
<dbReference type="Pfam" id="PF00487">
    <property type="entry name" value="FA_desaturase"/>
    <property type="match status" value="2"/>
</dbReference>
<keyword evidence="6 15" id="KW-1133">Transmembrane helix</keyword>
<dbReference type="Gene3D" id="2.40.10.10">
    <property type="entry name" value="Trypsin-like serine proteases"/>
    <property type="match status" value="1"/>
</dbReference>
<dbReference type="InterPro" id="IPR005804">
    <property type="entry name" value="FA_desaturase_dom"/>
</dbReference>
<dbReference type="PROSITE" id="PS50240">
    <property type="entry name" value="TRYPSIN_DOM"/>
    <property type="match status" value="1"/>
</dbReference>
<evidence type="ECO:0000256" key="2">
    <source>
        <dbReference type="ARBA" id="ARBA00009295"/>
    </source>
</evidence>
<comment type="similarity">
    <text evidence="2 13">Belongs to the fatty acid desaturase type 1 family.</text>
</comment>
<name>A0A7R9CIJ8_TIMPO</name>
<accession>A0A7R9CIJ8</accession>
<dbReference type="AlphaFoldDB" id="A0A7R9CIJ8"/>
<feature type="transmembrane region" description="Helical" evidence="15">
    <location>
        <begin position="430"/>
        <end position="450"/>
    </location>
</feature>
<dbReference type="CDD" id="cd03505">
    <property type="entry name" value="Delta9-FADS-like"/>
    <property type="match status" value="2"/>
</dbReference>
<keyword evidence="5" id="KW-0276">Fatty acid metabolism</keyword>
<dbReference type="GO" id="GO:0006636">
    <property type="term" value="P:unsaturated fatty acid biosynthetic process"/>
    <property type="evidence" value="ECO:0007669"/>
    <property type="project" value="TreeGrafter"/>
</dbReference>
<evidence type="ECO:0000256" key="9">
    <source>
        <dbReference type="ARBA" id="ARBA00023098"/>
    </source>
</evidence>
<keyword evidence="11" id="KW-1015">Disulfide bond</keyword>
<comment type="subcellular location">
    <subcellularLocation>
        <location evidence="1">Membrane</location>
        <topology evidence="1">Multi-pass membrane protein</topology>
    </subcellularLocation>
</comment>
<dbReference type="InterPro" id="IPR018114">
    <property type="entry name" value="TRYPSIN_HIS"/>
</dbReference>
<evidence type="ECO:0000256" key="7">
    <source>
        <dbReference type="ARBA" id="ARBA00023002"/>
    </source>
</evidence>
<keyword evidence="8" id="KW-0408">Iron</keyword>
<keyword evidence="4 13" id="KW-0812">Transmembrane</keyword>
<evidence type="ECO:0000256" key="5">
    <source>
        <dbReference type="ARBA" id="ARBA00022832"/>
    </source>
</evidence>
<proteinExistence type="inferred from homology"/>
<feature type="transmembrane region" description="Helical" evidence="15">
    <location>
        <begin position="149"/>
        <end position="171"/>
    </location>
</feature>
<dbReference type="GO" id="GO:0005506">
    <property type="term" value="F:iron ion binding"/>
    <property type="evidence" value="ECO:0007669"/>
    <property type="project" value="TreeGrafter"/>
</dbReference>
<evidence type="ECO:0000256" key="10">
    <source>
        <dbReference type="ARBA" id="ARBA00023136"/>
    </source>
</evidence>
<evidence type="ECO:0000256" key="4">
    <source>
        <dbReference type="ARBA" id="ARBA00022692"/>
    </source>
</evidence>
<evidence type="ECO:0000256" key="12">
    <source>
        <dbReference type="ARBA" id="ARBA00023160"/>
    </source>
</evidence>
<keyword evidence="9" id="KW-0443">Lipid metabolism</keyword>
<dbReference type="PANTHER" id="PTHR11351">
    <property type="entry name" value="ACYL-COA DESATURASE"/>
    <property type="match status" value="1"/>
</dbReference>
<dbReference type="GO" id="GO:0005789">
    <property type="term" value="C:endoplasmic reticulum membrane"/>
    <property type="evidence" value="ECO:0007669"/>
    <property type="project" value="TreeGrafter"/>
</dbReference>
<dbReference type="InterPro" id="IPR015876">
    <property type="entry name" value="Acyl-CoA_DS"/>
</dbReference>
<evidence type="ECO:0000256" key="11">
    <source>
        <dbReference type="ARBA" id="ARBA00023157"/>
    </source>
</evidence>
<evidence type="ECO:0000259" key="16">
    <source>
        <dbReference type="PROSITE" id="PS50240"/>
    </source>
</evidence>
<evidence type="ECO:0000256" key="14">
    <source>
        <dbReference type="SAM" id="MobiDB-lite"/>
    </source>
</evidence>
<dbReference type="EMBL" id="OD000086">
    <property type="protein sequence ID" value="CAD7395686.1"/>
    <property type="molecule type" value="Genomic_DNA"/>
</dbReference>
<evidence type="ECO:0000256" key="8">
    <source>
        <dbReference type="ARBA" id="ARBA00023004"/>
    </source>
</evidence>
<dbReference type="SMART" id="SM00020">
    <property type="entry name" value="Tryp_SPc"/>
    <property type="match status" value="1"/>
</dbReference>
<feature type="transmembrane region" description="Helical" evidence="15">
    <location>
        <begin position="87"/>
        <end position="107"/>
    </location>
</feature>
<comment type="cofactor">
    <cofactor evidence="13">
        <name>Fe(2+)</name>
        <dbReference type="ChEBI" id="CHEBI:29033"/>
    </cofactor>
</comment>
<dbReference type="Pfam" id="PF00089">
    <property type="entry name" value="Trypsin"/>
    <property type="match status" value="1"/>
</dbReference>
<evidence type="ECO:0000256" key="15">
    <source>
        <dbReference type="SAM" id="Phobius"/>
    </source>
</evidence>
<dbReference type="SUPFAM" id="SSF50494">
    <property type="entry name" value="Trypsin-like serine proteases"/>
    <property type="match status" value="1"/>
</dbReference>
<reference evidence="17" key="1">
    <citation type="submission" date="2020-11" db="EMBL/GenBank/DDBJ databases">
        <authorList>
            <person name="Tran Van P."/>
        </authorList>
    </citation>
    <scope>NUCLEOTIDE SEQUENCE</scope>
</reference>
<evidence type="ECO:0000256" key="13">
    <source>
        <dbReference type="RuleBase" id="RU000581"/>
    </source>
</evidence>
<gene>
    <name evidence="17" type="ORF">TPSB3V08_LOCUS283</name>
</gene>
<feature type="transmembrane region" description="Helical" evidence="15">
    <location>
        <begin position="238"/>
        <end position="256"/>
    </location>
</feature>
<keyword evidence="10 15" id="KW-0472">Membrane</keyword>
<dbReference type="InterPro" id="IPR043504">
    <property type="entry name" value="Peptidase_S1_PA_chymotrypsin"/>
</dbReference>
<dbReference type="FunFam" id="2.40.10.10:FF:000068">
    <property type="entry name" value="transmembrane protease serine 2"/>
    <property type="match status" value="1"/>
</dbReference>
<dbReference type="GO" id="GO:0004768">
    <property type="term" value="F:stearoyl-CoA 9-desaturase activity"/>
    <property type="evidence" value="ECO:0007669"/>
    <property type="project" value="TreeGrafter"/>
</dbReference>
<comment type="domain">
    <text evidence="13">The histidine box domains are involved in binding the catalytic metal ions.</text>
</comment>
<dbReference type="PROSITE" id="PS00134">
    <property type="entry name" value="TRYPSIN_HIS"/>
    <property type="match status" value="1"/>
</dbReference>
<keyword evidence="3 13" id="KW-0444">Lipid biosynthesis</keyword>
<dbReference type="InterPro" id="IPR001254">
    <property type="entry name" value="Trypsin_dom"/>
</dbReference>
<organism evidence="17">
    <name type="scientific">Timema poppense</name>
    <name type="common">Walking stick</name>
    <dbReference type="NCBI Taxonomy" id="170557"/>
    <lineage>
        <taxon>Eukaryota</taxon>
        <taxon>Metazoa</taxon>
        <taxon>Ecdysozoa</taxon>
        <taxon>Arthropoda</taxon>
        <taxon>Hexapoda</taxon>
        <taxon>Insecta</taxon>
        <taxon>Pterygota</taxon>
        <taxon>Neoptera</taxon>
        <taxon>Polyneoptera</taxon>
        <taxon>Phasmatodea</taxon>
        <taxon>Timematodea</taxon>
        <taxon>Timematoidea</taxon>
        <taxon>Timematidae</taxon>
        <taxon>Timema</taxon>
    </lineage>
</organism>